<dbReference type="Gene3D" id="3.10.310.50">
    <property type="match status" value="1"/>
</dbReference>
<proteinExistence type="predicted"/>
<dbReference type="PANTHER" id="PTHR30373:SF2">
    <property type="entry name" value="UPF0603 PROTEIN YGCG"/>
    <property type="match status" value="1"/>
</dbReference>
<organism evidence="4">
    <name type="scientific">Chlorobium phaeobacteroides (strain BS1)</name>
    <dbReference type="NCBI Taxonomy" id="331678"/>
    <lineage>
        <taxon>Bacteria</taxon>
        <taxon>Pseudomonadati</taxon>
        <taxon>Chlorobiota</taxon>
        <taxon>Chlorobiia</taxon>
        <taxon>Chlorobiales</taxon>
        <taxon>Chlorobiaceae</taxon>
        <taxon>Chlorobium/Pelodictyon group</taxon>
        <taxon>Chlorobium</taxon>
    </lineage>
</organism>
<name>B3EJE7_CHLPB</name>
<evidence type="ECO:0000313" key="4">
    <source>
        <dbReference type="EMBL" id="ACE04347.1"/>
    </source>
</evidence>
<dbReference type="AlphaFoldDB" id="B3EJE7"/>
<reference evidence="4" key="1">
    <citation type="submission" date="2008-06" db="EMBL/GenBank/DDBJ databases">
        <title>Complete sequence of Chlorobium phaeobacteroides BS1.</title>
        <authorList>
            <consortium name="US DOE Joint Genome Institute"/>
            <person name="Lucas S."/>
            <person name="Copeland A."/>
            <person name="Lapidus A."/>
            <person name="Glavina del Rio T."/>
            <person name="Dalin E."/>
            <person name="Tice H."/>
            <person name="Bruce D."/>
            <person name="Goodwin L."/>
            <person name="Pitluck S."/>
            <person name="Schmutz J."/>
            <person name="Larimer F."/>
            <person name="Land M."/>
            <person name="Hauser L."/>
            <person name="Kyrpides N."/>
            <person name="Ovchinnikova G."/>
            <person name="Li T."/>
            <person name="Liu Z."/>
            <person name="Zhao F."/>
            <person name="Overmann J."/>
            <person name="Bryant D.A."/>
            <person name="Richardson P."/>
        </authorList>
    </citation>
    <scope>NUCLEOTIDE SEQUENCE [LARGE SCALE GENOMIC DNA]</scope>
    <source>
        <strain evidence="4">BS1</strain>
    </source>
</reference>
<keyword evidence="2" id="KW-1133">Transmembrane helix</keyword>
<dbReference type="PANTHER" id="PTHR30373">
    <property type="entry name" value="UPF0603 PROTEIN YGCG"/>
    <property type="match status" value="1"/>
</dbReference>
<feature type="compositionally biased region" description="Gly residues" evidence="1">
    <location>
        <begin position="295"/>
        <end position="315"/>
    </location>
</feature>
<dbReference type="OrthoDB" id="9810918at2"/>
<gene>
    <name evidence="4" type="ordered locus">Cphamn1_1419</name>
</gene>
<dbReference type="eggNOG" id="COG1512">
    <property type="taxonomic scope" value="Bacteria"/>
</dbReference>
<evidence type="ECO:0000256" key="2">
    <source>
        <dbReference type="SAM" id="Phobius"/>
    </source>
</evidence>
<dbReference type="HOGENOM" id="CLU_035211_0_1_10"/>
<feature type="domain" description="TPM" evidence="3">
    <location>
        <begin position="32"/>
        <end position="155"/>
    </location>
</feature>
<feature type="transmembrane region" description="Helical" evidence="2">
    <location>
        <begin position="239"/>
        <end position="257"/>
    </location>
</feature>
<protein>
    <recommendedName>
        <fullName evidence="3">TPM domain-containing protein</fullName>
    </recommendedName>
</protein>
<dbReference type="EMBL" id="CP001101">
    <property type="protein sequence ID" value="ACE04347.1"/>
    <property type="molecule type" value="Genomic_DNA"/>
</dbReference>
<dbReference type="STRING" id="331678.Cphamn1_1419"/>
<evidence type="ECO:0000256" key="1">
    <source>
        <dbReference type="SAM" id="MobiDB-lite"/>
    </source>
</evidence>
<accession>B3EJE7</accession>
<keyword evidence="2" id="KW-0472">Membrane</keyword>
<keyword evidence="2" id="KW-0812">Transmembrane</keyword>
<dbReference type="KEGG" id="cpb:Cphamn1_1419"/>
<sequence length="315" mass="33660">MKTKPLFFSLVILFFVSSSLYGADVPYLTGRITDNAEILSPEVNRSLSESLKAHEKRTRNQIAVLTIPTLDGESIEDYAVRVFELWKLGQKGEDNGVLIVVVPNDRRMRIEVGYGLEGTLTDAMAGRIIQNVMTPKFKNGDFDAGIADGAGAVMEVLEGGALPETAVRSGSAEKSKFFEMEGPDLSITERVLLGAFIFGIIGLFTAIGIVTPGFGWFLYLFLIPFWASFPIVVLGSDGAFKLFIAYLIGFPVAKLYIRNIDWYQKAQKDLRTKGKASIGGMTIGSGSSGSSWSSGGSGFSGSGGSSGGGGASGSW</sequence>
<evidence type="ECO:0000259" key="3">
    <source>
        <dbReference type="Pfam" id="PF04536"/>
    </source>
</evidence>
<feature type="transmembrane region" description="Helical" evidence="2">
    <location>
        <begin position="191"/>
        <end position="209"/>
    </location>
</feature>
<dbReference type="InterPro" id="IPR007621">
    <property type="entry name" value="TPM_dom"/>
</dbReference>
<feature type="region of interest" description="Disordered" evidence="1">
    <location>
        <begin position="281"/>
        <end position="315"/>
    </location>
</feature>
<feature type="transmembrane region" description="Helical" evidence="2">
    <location>
        <begin position="216"/>
        <end position="233"/>
    </location>
</feature>
<dbReference type="Pfam" id="PF04536">
    <property type="entry name" value="TPM_phosphatase"/>
    <property type="match status" value="1"/>
</dbReference>